<dbReference type="Proteomes" id="UP000824118">
    <property type="component" value="Unassembled WGS sequence"/>
</dbReference>
<dbReference type="Pfam" id="PF00730">
    <property type="entry name" value="HhH-GPD"/>
    <property type="match status" value="1"/>
</dbReference>
<feature type="domain" description="HhH-GPD" evidence="11">
    <location>
        <begin position="42"/>
        <end position="189"/>
    </location>
</feature>
<dbReference type="GO" id="GO:0019104">
    <property type="term" value="F:DNA N-glycosylase activity"/>
    <property type="evidence" value="ECO:0007669"/>
    <property type="project" value="UniProtKB-UniRule"/>
</dbReference>
<proteinExistence type="inferred from homology"/>
<dbReference type="SMART" id="SM00478">
    <property type="entry name" value="ENDO3c"/>
    <property type="match status" value="1"/>
</dbReference>
<dbReference type="EMBL" id="DVNG01000022">
    <property type="protein sequence ID" value="HIU49685.1"/>
    <property type="molecule type" value="Genomic_DNA"/>
</dbReference>
<keyword evidence="2 10" id="KW-0004">4Fe-4S</keyword>
<dbReference type="GO" id="GO:0140078">
    <property type="term" value="F:class I DNA-(apurinic or apyrimidinic site) endonuclease activity"/>
    <property type="evidence" value="ECO:0007669"/>
    <property type="project" value="UniProtKB-EC"/>
</dbReference>
<dbReference type="InterPro" id="IPR003265">
    <property type="entry name" value="HhH-GPD_domain"/>
</dbReference>
<accession>A0A9D1S7G0</accession>
<evidence type="ECO:0000313" key="12">
    <source>
        <dbReference type="EMBL" id="HIU49685.1"/>
    </source>
</evidence>
<feature type="binding site" evidence="10">
    <location>
        <position position="191"/>
    </location>
    <ligand>
        <name>[4Fe-4S] cluster</name>
        <dbReference type="ChEBI" id="CHEBI:49883"/>
    </ligand>
</feature>
<dbReference type="InterPro" id="IPR011257">
    <property type="entry name" value="DNA_glycosylase"/>
</dbReference>
<evidence type="ECO:0000256" key="1">
    <source>
        <dbReference type="ARBA" id="ARBA00008343"/>
    </source>
</evidence>
<dbReference type="SUPFAM" id="SSF48150">
    <property type="entry name" value="DNA-glycosylase"/>
    <property type="match status" value="1"/>
</dbReference>
<dbReference type="AlphaFoldDB" id="A0A9D1S7G0"/>
<dbReference type="PIRSF" id="PIRSF001435">
    <property type="entry name" value="Nth"/>
    <property type="match status" value="1"/>
</dbReference>
<keyword evidence="5 10" id="KW-0378">Hydrolase</keyword>
<dbReference type="PANTHER" id="PTHR10359:SF18">
    <property type="entry name" value="ENDONUCLEASE III"/>
    <property type="match status" value="1"/>
</dbReference>
<comment type="similarity">
    <text evidence="1 10">Belongs to the Nth/MutY family.</text>
</comment>
<dbReference type="HAMAP" id="MF_00942">
    <property type="entry name" value="Nth"/>
    <property type="match status" value="1"/>
</dbReference>
<evidence type="ECO:0000313" key="13">
    <source>
        <dbReference type="Proteomes" id="UP000824118"/>
    </source>
</evidence>
<keyword evidence="12" id="KW-0540">Nuclease</keyword>
<dbReference type="GO" id="GO:0006285">
    <property type="term" value="P:base-excision repair, AP site formation"/>
    <property type="evidence" value="ECO:0007669"/>
    <property type="project" value="TreeGrafter"/>
</dbReference>
<reference evidence="12" key="1">
    <citation type="submission" date="2020-10" db="EMBL/GenBank/DDBJ databases">
        <authorList>
            <person name="Gilroy R."/>
        </authorList>
    </citation>
    <scope>NUCLEOTIDE SEQUENCE</scope>
    <source>
        <strain evidence="12">ChiGjej1B1-1684</strain>
    </source>
</reference>
<dbReference type="InterPro" id="IPR000445">
    <property type="entry name" value="HhH_motif"/>
</dbReference>
<dbReference type="InterPro" id="IPR005759">
    <property type="entry name" value="Nth"/>
</dbReference>
<protein>
    <recommendedName>
        <fullName evidence="10">Endonuclease III</fullName>
        <ecNumber evidence="10">4.2.99.18</ecNumber>
    </recommendedName>
    <alternativeName>
        <fullName evidence="10">DNA-(apurinic or apyrimidinic site) lyase</fullName>
    </alternativeName>
</protein>
<evidence type="ECO:0000256" key="3">
    <source>
        <dbReference type="ARBA" id="ARBA00022723"/>
    </source>
</evidence>
<keyword evidence="6 10" id="KW-0408">Iron</keyword>
<comment type="cofactor">
    <cofactor evidence="10">
        <name>[4Fe-4S] cluster</name>
        <dbReference type="ChEBI" id="CHEBI:49883"/>
    </cofactor>
    <text evidence="10">Binds 1 [4Fe-4S] cluster.</text>
</comment>
<evidence type="ECO:0000259" key="11">
    <source>
        <dbReference type="SMART" id="SM00478"/>
    </source>
</evidence>
<keyword evidence="3 10" id="KW-0479">Metal-binding</keyword>
<dbReference type="InterPro" id="IPR004035">
    <property type="entry name" value="Endouclease-III_FeS-bd_BS"/>
</dbReference>
<keyword evidence="4 10" id="KW-0227">DNA damage</keyword>
<feature type="binding site" evidence="10">
    <location>
        <position position="198"/>
    </location>
    <ligand>
        <name>[4Fe-4S] cluster</name>
        <dbReference type="ChEBI" id="CHEBI:49883"/>
    </ligand>
</feature>
<dbReference type="SMART" id="SM00525">
    <property type="entry name" value="FES"/>
    <property type="match status" value="1"/>
</dbReference>
<evidence type="ECO:0000256" key="6">
    <source>
        <dbReference type="ARBA" id="ARBA00023004"/>
    </source>
</evidence>
<gene>
    <name evidence="10 12" type="primary">nth</name>
    <name evidence="12" type="ORF">IAD22_01555</name>
</gene>
<evidence type="ECO:0000256" key="7">
    <source>
        <dbReference type="ARBA" id="ARBA00023014"/>
    </source>
</evidence>
<dbReference type="GO" id="GO:0003677">
    <property type="term" value="F:DNA binding"/>
    <property type="evidence" value="ECO:0007669"/>
    <property type="project" value="UniProtKB-UniRule"/>
</dbReference>
<dbReference type="GO" id="GO:0046872">
    <property type="term" value="F:metal ion binding"/>
    <property type="evidence" value="ECO:0007669"/>
    <property type="project" value="UniProtKB-KW"/>
</dbReference>
<keyword evidence="9 10" id="KW-0326">Glycosidase</keyword>
<feature type="binding site" evidence="10">
    <location>
        <position position="201"/>
    </location>
    <ligand>
        <name>[4Fe-4S] cluster</name>
        <dbReference type="ChEBI" id="CHEBI:49883"/>
    </ligand>
</feature>
<evidence type="ECO:0000256" key="5">
    <source>
        <dbReference type="ARBA" id="ARBA00022801"/>
    </source>
</evidence>
<keyword evidence="12" id="KW-0255">Endonuclease</keyword>
<comment type="caution">
    <text evidence="12">The sequence shown here is derived from an EMBL/GenBank/DDBJ whole genome shotgun (WGS) entry which is preliminary data.</text>
</comment>
<keyword evidence="10" id="KW-0238">DNA-binding</keyword>
<dbReference type="EC" id="4.2.99.18" evidence="10"/>
<dbReference type="InterPro" id="IPR003651">
    <property type="entry name" value="Endonuclease3_FeS-loop_motif"/>
</dbReference>
<evidence type="ECO:0000256" key="10">
    <source>
        <dbReference type="HAMAP-Rule" id="MF_00942"/>
    </source>
</evidence>
<dbReference type="Gene3D" id="1.10.340.30">
    <property type="entry name" value="Hypothetical protein, domain 2"/>
    <property type="match status" value="1"/>
</dbReference>
<comment type="catalytic activity">
    <reaction evidence="10">
        <text>2'-deoxyribonucleotide-(2'-deoxyribose 5'-phosphate)-2'-deoxyribonucleotide-DNA = a 3'-end 2'-deoxyribonucleotide-(2,3-dehydro-2,3-deoxyribose 5'-phosphate)-DNA + a 5'-end 5'-phospho-2'-deoxyribonucleoside-DNA + H(+)</text>
        <dbReference type="Rhea" id="RHEA:66592"/>
        <dbReference type="Rhea" id="RHEA-COMP:13180"/>
        <dbReference type="Rhea" id="RHEA-COMP:16897"/>
        <dbReference type="Rhea" id="RHEA-COMP:17067"/>
        <dbReference type="ChEBI" id="CHEBI:15378"/>
        <dbReference type="ChEBI" id="CHEBI:136412"/>
        <dbReference type="ChEBI" id="CHEBI:157695"/>
        <dbReference type="ChEBI" id="CHEBI:167181"/>
        <dbReference type="EC" id="4.2.99.18"/>
    </reaction>
</comment>
<dbReference type="Pfam" id="PF10576">
    <property type="entry name" value="EndIII_4Fe-2S"/>
    <property type="match status" value="1"/>
</dbReference>
<keyword evidence="8 10" id="KW-0234">DNA repair</keyword>
<name>A0A9D1S7G0_9FIRM</name>
<dbReference type="Gene3D" id="1.10.1670.10">
    <property type="entry name" value="Helix-hairpin-Helix base-excision DNA repair enzymes (C-terminal)"/>
    <property type="match status" value="1"/>
</dbReference>
<dbReference type="Pfam" id="PF00633">
    <property type="entry name" value="HHH"/>
    <property type="match status" value="1"/>
</dbReference>
<dbReference type="GO" id="GO:0051539">
    <property type="term" value="F:4 iron, 4 sulfur cluster binding"/>
    <property type="evidence" value="ECO:0007669"/>
    <property type="project" value="UniProtKB-UniRule"/>
</dbReference>
<dbReference type="InterPro" id="IPR023170">
    <property type="entry name" value="HhH_base_excis_C"/>
</dbReference>
<dbReference type="CDD" id="cd00056">
    <property type="entry name" value="ENDO3c"/>
    <property type="match status" value="1"/>
</dbReference>
<organism evidence="12 13">
    <name type="scientific">Candidatus Limousia pullorum</name>
    <dbReference type="NCBI Taxonomy" id="2840860"/>
    <lineage>
        <taxon>Bacteria</taxon>
        <taxon>Bacillati</taxon>
        <taxon>Bacillota</taxon>
        <taxon>Clostridia</taxon>
        <taxon>Eubacteriales</taxon>
        <taxon>Oscillospiraceae</taxon>
        <taxon>Oscillospiraceae incertae sedis</taxon>
        <taxon>Candidatus Limousia</taxon>
    </lineage>
</organism>
<evidence type="ECO:0000256" key="2">
    <source>
        <dbReference type="ARBA" id="ARBA00022485"/>
    </source>
</evidence>
<dbReference type="PROSITE" id="PS00764">
    <property type="entry name" value="ENDONUCLEASE_III_1"/>
    <property type="match status" value="1"/>
</dbReference>
<feature type="binding site" evidence="10">
    <location>
        <position position="207"/>
    </location>
    <ligand>
        <name>[4Fe-4S] cluster</name>
        <dbReference type="ChEBI" id="CHEBI:49883"/>
    </ligand>
</feature>
<comment type="function">
    <text evidence="10">DNA repair enzyme that has both DNA N-glycosylase activity and AP-lyase activity. The DNA N-glycosylase activity releases various damaged pyrimidines from DNA by cleaving the N-glycosidic bond, leaving an AP (apurinic/apyrimidinic) site. The AP-lyase activity cleaves the phosphodiester bond 3' to the AP site by a beta-elimination, leaving a 3'-terminal unsaturated sugar and a product with a terminal 5'-phosphate.</text>
</comment>
<evidence type="ECO:0000256" key="8">
    <source>
        <dbReference type="ARBA" id="ARBA00023204"/>
    </source>
</evidence>
<evidence type="ECO:0000256" key="9">
    <source>
        <dbReference type="ARBA" id="ARBA00023295"/>
    </source>
</evidence>
<dbReference type="NCBIfam" id="TIGR01083">
    <property type="entry name" value="nth"/>
    <property type="match status" value="1"/>
</dbReference>
<evidence type="ECO:0000256" key="4">
    <source>
        <dbReference type="ARBA" id="ARBA00022763"/>
    </source>
</evidence>
<keyword evidence="7 10" id="KW-0411">Iron-sulfur</keyword>
<sequence length="211" mass="23932">MTQEEKKEIMLKAVEALKKEYPDAICSLTYTDPLQLLIATRLAAQCTDNRVNMVTPALFERFKTAEDFADADVSEVEEYIKSCGLYKTKARDIVLMAQCLRDNYNCVVPDTIEELTKLPGIGRKTANLIVGDIFGKPAVVVDTHCIRLTHRLGIHNIKDPKKIEFMLRDLLPPEESNDFCHRLVLHGRAVCDARKPKCEICCMNDFCPKNI</sequence>
<dbReference type="PANTHER" id="PTHR10359">
    <property type="entry name" value="A/G-SPECIFIC ADENINE GLYCOSYLASE/ENDONUCLEASE III"/>
    <property type="match status" value="1"/>
</dbReference>
<dbReference type="FunFam" id="1.10.340.30:FF:000001">
    <property type="entry name" value="Endonuclease III"/>
    <property type="match status" value="1"/>
</dbReference>
<reference evidence="12" key="2">
    <citation type="journal article" date="2021" name="PeerJ">
        <title>Extensive microbial diversity within the chicken gut microbiome revealed by metagenomics and culture.</title>
        <authorList>
            <person name="Gilroy R."/>
            <person name="Ravi A."/>
            <person name="Getino M."/>
            <person name="Pursley I."/>
            <person name="Horton D.L."/>
            <person name="Alikhan N.F."/>
            <person name="Baker D."/>
            <person name="Gharbi K."/>
            <person name="Hall N."/>
            <person name="Watson M."/>
            <person name="Adriaenssens E.M."/>
            <person name="Foster-Nyarko E."/>
            <person name="Jarju S."/>
            <person name="Secka A."/>
            <person name="Antonio M."/>
            <person name="Oren A."/>
            <person name="Chaudhuri R.R."/>
            <person name="La Ragione R."/>
            <person name="Hildebrand F."/>
            <person name="Pallen M.J."/>
        </authorList>
    </citation>
    <scope>NUCLEOTIDE SEQUENCE</scope>
    <source>
        <strain evidence="12">ChiGjej1B1-1684</strain>
    </source>
</reference>
<keyword evidence="10" id="KW-0456">Lyase</keyword>